<protein>
    <submittedName>
        <fullName evidence="5">SMC domain protein</fullName>
    </submittedName>
</protein>
<dbReference type="Pfam" id="PF13175">
    <property type="entry name" value="AAA_15"/>
    <property type="match status" value="1"/>
</dbReference>
<reference evidence="5" key="1">
    <citation type="submission" date="2016-05" db="EMBL/GenBank/DDBJ databases">
        <title>Microbial consortia oxidize butane by reversing methanogenesis.</title>
        <authorList>
            <person name="Laso-Perez R."/>
            <person name="Richter M."/>
            <person name="Wegener G."/>
            <person name="Musat F."/>
        </authorList>
    </citation>
    <scope>NUCLEOTIDE SEQUENCE [LARGE SCALE GENOMIC DNA]</scope>
    <source>
        <strain evidence="5">BOX1</strain>
    </source>
</reference>
<dbReference type="InterPro" id="IPR027417">
    <property type="entry name" value="P-loop_NTPase"/>
</dbReference>
<dbReference type="PANTHER" id="PTHR32114">
    <property type="entry name" value="ABC TRANSPORTER ABCH.3"/>
    <property type="match status" value="1"/>
</dbReference>
<keyword evidence="6" id="KW-1185">Reference proteome</keyword>
<evidence type="ECO:0000259" key="4">
    <source>
        <dbReference type="SMART" id="SM00382"/>
    </source>
</evidence>
<dbReference type="Proteomes" id="UP000185779">
    <property type="component" value="Unassembled WGS sequence"/>
</dbReference>
<dbReference type="Pfam" id="PF13558">
    <property type="entry name" value="SbcC_Walker_B"/>
    <property type="match status" value="1"/>
</dbReference>
<dbReference type="EMBL" id="LYOR01000004">
    <property type="protein sequence ID" value="OFV66067.1"/>
    <property type="molecule type" value="Genomic_DNA"/>
</dbReference>
<feature type="coiled-coil region" evidence="3">
    <location>
        <begin position="461"/>
        <end position="488"/>
    </location>
</feature>
<comment type="caution">
    <text evidence="5">The sequence shown here is derived from an EMBL/GenBank/DDBJ whole genome shotgun (WGS) entry which is preliminary data.</text>
</comment>
<evidence type="ECO:0000256" key="3">
    <source>
        <dbReference type="SAM" id="Coils"/>
    </source>
</evidence>
<evidence type="ECO:0000256" key="2">
    <source>
        <dbReference type="ARBA" id="ARBA00049666"/>
    </source>
</evidence>
<gene>
    <name evidence="5" type="ORF">SBU_001004</name>
</gene>
<dbReference type="PANTHER" id="PTHR32114:SF2">
    <property type="entry name" value="ABC TRANSPORTER ABCH.3"/>
    <property type="match status" value="1"/>
</dbReference>
<feature type="domain" description="AAA+ ATPase" evidence="4">
    <location>
        <begin position="22"/>
        <end position="876"/>
    </location>
</feature>
<dbReference type="InterPro" id="IPR041685">
    <property type="entry name" value="AAA_GajA/Old/RecF-like"/>
</dbReference>
<organism evidence="5 6">
    <name type="scientific">Candidatus Syntropharchaeum butanivorans</name>
    <dbReference type="NCBI Taxonomy" id="1839936"/>
    <lineage>
        <taxon>Archaea</taxon>
        <taxon>Methanobacteriati</taxon>
        <taxon>Methanobacteriota</taxon>
        <taxon>Stenosarchaea group</taxon>
        <taxon>Methanomicrobia</taxon>
        <taxon>Methanosarcinales</taxon>
        <taxon>ANME-2 cluster</taxon>
        <taxon>Candidatus Syntropharchaeum</taxon>
    </lineage>
</organism>
<dbReference type="SUPFAM" id="SSF52540">
    <property type="entry name" value="P-loop containing nucleoside triphosphate hydrolases"/>
    <property type="match status" value="1"/>
</dbReference>
<evidence type="ECO:0000256" key="1">
    <source>
        <dbReference type="ARBA" id="ARBA00023054"/>
    </source>
</evidence>
<feature type="coiled-coil region" evidence="3">
    <location>
        <begin position="199"/>
        <end position="427"/>
    </location>
</feature>
<keyword evidence="1 3" id="KW-0175">Coiled coil</keyword>
<name>A0A1F2P436_9EURY</name>
<dbReference type="SMART" id="SM00382">
    <property type="entry name" value="AAA"/>
    <property type="match status" value="1"/>
</dbReference>
<evidence type="ECO:0000313" key="6">
    <source>
        <dbReference type="Proteomes" id="UP000185779"/>
    </source>
</evidence>
<evidence type="ECO:0000313" key="5">
    <source>
        <dbReference type="EMBL" id="OFV66067.1"/>
    </source>
</evidence>
<dbReference type="InterPro" id="IPR003593">
    <property type="entry name" value="AAA+_ATPase"/>
</dbReference>
<dbReference type="Gene3D" id="1.10.287.510">
    <property type="entry name" value="Helix hairpin bin"/>
    <property type="match status" value="1"/>
</dbReference>
<sequence length="885" mass="102934">MRLRSLTLWNFRRFRHVSIEFPDGVVGIIGPNGAGKSTLIEAIAWAIYGHPASRTKKEQIKRVGASPSEPCGVILEFYLGRDEYRVRREMVGQSLSPRAELLLNGEPIAEGERQVTSFLEGVIGMDYQSFITSVFARQKELNALSTMGPEERKRLILRMLKIDIIKKSLESLRSDKNADRKRMEGIKEAIIDESGMYKIDILKKERKEVIARKAEIKARYDEKKTVLLGIEAHLSQIRSELKDMEARLEAHNRLRQRLSGLSRDLDNRRLQLSDLERSIRELSEKKKILFGMLDDEKKYYELKKCKEELEREVKLKREELGEISKEEATLSKEIEHLKSRLQEIAKRKKEVYRDLKLLKEADSRIRELQPVMDVIQDLERLLALRAERERLKREIESIVVDLTLEEVDSLEKERRRMEDERIEISTRIAGISHQIEELEGASGACPTCMRPLADNERISVISWLKKEREGLSEKLEALNRRIKEIQALDLGSVRAELERIRLLDGKIAEMRREESEILDAIGSDFGIEDMDEIKRIRDEYQRLKGRISARSNLNEVFEELNREMIDVKRRIDEVQDRLGAVASGHLSLRKEVDLLENRLSETSLIFNRLEKRFNEIISLKTEVKRLDELKDTASAVKKEIKWLEGEILRVKEEITTIGFDRERYLLIKKEEEGYNEKLRELERETSSIEKELSIVEHELRSIDGAIKEQNRLIELMDQLKEKIGYMEKLEMIFKSFEAHMISSIRPFLSEYASALFSDLTEGRYSGIEIGEAYDIMIQDSGAYYDLKRFSGGETDLANLCLRLAISNIVSGRDEGEGFEFLILDEIFGSQDAERKRNIMRVLEGLSRRFRQIFLITHVEEIKDYIGSFIRVVEIEEGVSGVEIEY</sequence>
<comment type="similarity">
    <text evidence="2">Belongs to the Sph1/Sph2 family.</text>
</comment>
<dbReference type="SUPFAM" id="SSF75712">
    <property type="entry name" value="Rad50 coiled-coil Zn hook"/>
    <property type="match status" value="1"/>
</dbReference>
<feature type="coiled-coil region" evidence="3">
    <location>
        <begin position="550"/>
        <end position="722"/>
    </location>
</feature>
<accession>A0A1F2P436</accession>
<dbReference type="STRING" id="1839936.SBU_001004"/>
<dbReference type="AlphaFoldDB" id="A0A1F2P436"/>
<dbReference type="Gene3D" id="3.40.50.300">
    <property type="entry name" value="P-loop containing nucleotide triphosphate hydrolases"/>
    <property type="match status" value="2"/>
</dbReference>
<proteinExistence type="inferred from homology"/>